<reference evidence="2 3" key="1">
    <citation type="submission" date="2024-03" db="EMBL/GenBank/DDBJ databases">
        <title>The Acrasis kona genome and developmental transcriptomes reveal deep origins of eukaryotic multicellular pathways.</title>
        <authorList>
            <person name="Sheikh S."/>
            <person name="Fu C.-J."/>
            <person name="Brown M.W."/>
            <person name="Baldauf S.L."/>
        </authorList>
    </citation>
    <scope>NUCLEOTIDE SEQUENCE [LARGE SCALE GENOMIC DNA]</scope>
    <source>
        <strain evidence="2 3">ATCC MYA-3509</strain>
    </source>
</reference>
<dbReference type="Proteomes" id="UP001431209">
    <property type="component" value="Unassembled WGS sequence"/>
</dbReference>
<proteinExistence type="predicted"/>
<dbReference type="InterPro" id="IPR001660">
    <property type="entry name" value="SAM"/>
</dbReference>
<dbReference type="InterPro" id="IPR013761">
    <property type="entry name" value="SAM/pointed_sf"/>
</dbReference>
<dbReference type="AlphaFoldDB" id="A0AAW2Z999"/>
<dbReference type="SUPFAM" id="SSF47769">
    <property type="entry name" value="SAM/Pointed domain"/>
    <property type="match status" value="1"/>
</dbReference>
<comment type="caution">
    <text evidence="2">The sequence shown here is derived from an EMBL/GenBank/DDBJ whole genome shotgun (WGS) entry which is preliminary data.</text>
</comment>
<dbReference type="Gene3D" id="1.10.150.50">
    <property type="entry name" value="Transcription Factor, Ets-1"/>
    <property type="match status" value="1"/>
</dbReference>
<keyword evidence="3" id="KW-1185">Reference proteome</keyword>
<dbReference type="SMART" id="SM00454">
    <property type="entry name" value="SAM"/>
    <property type="match status" value="1"/>
</dbReference>
<dbReference type="Pfam" id="PF07647">
    <property type="entry name" value="SAM_2"/>
    <property type="match status" value="1"/>
</dbReference>
<evidence type="ECO:0000313" key="2">
    <source>
        <dbReference type="EMBL" id="KAL0486422.1"/>
    </source>
</evidence>
<feature type="domain" description="SAM" evidence="1">
    <location>
        <begin position="20"/>
        <end position="85"/>
    </location>
</feature>
<name>A0AAW2Z999_9EUKA</name>
<dbReference type="PROSITE" id="PS50105">
    <property type="entry name" value="SAM_DOMAIN"/>
    <property type="match status" value="1"/>
</dbReference>
<dbReference type="EMBL" id="JAOPGA020001235">
    <property type="protein sequence ID" value="KAL0486422.1"/>
    <property type="molecule type" value="Genomic_DNA"/>
</dbReference>
<gene>
    <name evidence="2" type="ORF">AKO1_011998</name>
</gene>
<evidence type="ECO:0000259" key="1">
    <source>
        <dbReference type="PROSITE" id="PS50105"/>
    </source>
</evidence>
<evidence type="ECO:0000313" key="3">
    <source>
        <dbReference type="Proteomes" id="UP001431209"/>
    </source>
</evidence>
<accession>A0AAW2Z999</accession>
<protein>
    <recommendedName>
        <fullName evidence="1">SAM domain-containing protein</fullName>
    </recommendedName>
</protein>
<sequence>MGNLNSVGEQEPLDDNVRNWSTNDVSRWLVDNGFSDSKKTFLNQGVDGEMLITLTENKLRILGLNPKSSAAMLDLIRQLKELAETPPTSDVQCTPEYIPSPQKEQDTQKLIALCVKKLEKIKGFKSATLQEKQSRAKNLVIKNNLLETYLNANFVATRQTMETLLETTENTNSGSNILIKSNSNSIDISIPEEEQESYDDEDKNDIIRLVRETAISDSIASSNPLSMIKKEEFLKIKLVIVELDGSARHRTFRKILSPIMDTFLTNTTGLQYGLFHSALIVGPWYLEWNDSCLIVPRKCYSGAAVIAADVNKYFKGPQVSEAIDKISDVICDWNANYSYSRQTNNCQRFVDDICKALNIDINFDGALKSYLDQLRTKGVCDMSYPLTESMKHTLGIEDQEDKKFNTHKELDDFVKLINRKDPCYFDMDPAGQDDLILLKSYDRAFWLRHFKDKDQEKFTPHQCPFGDPQMTGSIVEANCFTYNKKV</sequence>
<organism evidence="2 3">
    <name type="scientific">Acrasis kona</name>
    <dbReference type="NCBI Taxonomy" id="1008807"/>
    <lineage>
        <taxon>Eukaryota</taxon>
        <taxon>Discoba</taxon>
        <taxon>Heterolobosea</taxon>
        <taxon>Tetramitia</taxon>
        <taxon>Eutetramitia</taxon>
        <taxon>Acrasidae</taxon>
        <taxon>Acrasis</taxon>
    </lineage>
</organism>